<proteinExistence type="predicted"/>
<evidence type="ECO:0000313" key="1">
    <source>
        <dbReference type="EMBL" id="KAJ3658265.1"/>
    </source>
</evidence>
<name>A0AA38MII9_9CUCU</name>
<protein>
    <submittedName>
        <fullName evidence="1">Uncharacterized protein</fullName>
    </submittedName>
</protein>
<evidence type="ECO:0000313" key="2">
    <source>
        <dbReference type="Proteomes" id="UP001168821"/>
    </source>
</evidence>
<gene>
    <name evidence="1" type="ORF">Zmor_010016</name>
</gene>
<organism evidence="1 2">
    <name type="scientific">Zophobas morio</name>
    <dbReference type="NCBI Taxonomy" id="2755281"/>
    <lineage>
        <taxon>Eukaryota</taxon>
        <taxon>Metazoa</taxon>
        <taxon>Ecdysozoa</taxon>
        <taxon>Arthropoda</taxon>
        <taxon>Hexapoda</taxon>
        <taxon>Insecta</taxon>
        <taxon>Pterygota</taxon>
        <taxon>Neoptera</taxon>
        <taxon>Endopterygota</taxon>
        <taxon>Coleoptera</taxon>
        <taxon>Polyphaga</taxon>
        <taxon>Cucujiformia</taxon>
        <taxon>Tenebrionidae</taxon>
        <taxon>Zophobas</taxon>
    </lineage>
</organism>
<comment type="caution">
    <text evidence="1">The sequence shown here is derived from an EMBL/GenBank/DDBJ whole genome shotgun (WGS) entry which is preliminary data.</text>
</comment>
<reference evidence="1" key="1">
    <citation type="journal article" date="2023" name="G3 (Bethesda)">
        <title>Whole genome assemblies of Zophobas morio and Tenebrio molitor.</title>
        <authorList>
            <person name="Kaur S."/>
            <person name="Stinson S.A."/>
            <person name="diCenzo G.C."/>
        </authorList>
    </citation>
    <scope>NUCLEOTIDE SEQUENCE</scope>
    <source>
        <strain evidence="1">QUZm001</strain>
    </source>
</reference>
<accession>A0AA38MII9</accession>
<sequence length="107" mass="11937">MSKPKSRFAALKYSSSAGVRVLRKSESFRRLFPDPSSRSPCNGSPARIFAAPIRGPIPCVTVTNLRRWDLGLGVGRGVRGVRMRTHAAGSLHLTEWRVRALTCRLYR</sequence>
<dbReference type="AlphaFoldDB" id="A0AA38MII9"/>
<dbReference type="EMBL" id="JALNTZ010000003">
    <property type="protein sequence ID" value="KAJ3658265.1"/>
    <property type="molecule type" value="Genomic_DNA"/>
</dbReference>
<dbReference type="Proteomes" id="UP001168821">
    <property type="component" value="Unassembled WGS sequence"/>
</dbReference>
<keyword evidence="2" id="KW-1185">Reference proteome</keyword>